<dbReference type="OrthoDB" id="350982at2"/>
<evidence type="ECO:0000313" key="2">
    <source>
        <dbReference type="EMBL" id="AHH08784.1"/>
    </source>
</evidence>
<keyword evidence="1" id="KW-0812">Transmembrane</keyword>
<dbReference type="HOGENOM" id="CLU_2858811_0_0_12"/>
<gene>
    <name evidence="2" type="ORF">BAN_0033900</name>
</gene>
<keyword evidence="1" id="KW-1133">Transmembrane helix</keyword>
<name>W5SNL6_BORAN</name>
<dbReference type="PROSITE" id="PS51257">
    <property type="entry name" value="PROKAR_LIPOPROTEIN"/>
    <property type="match status" value="1"/>
</dbReference>
<evidence type="ECO:0000256" key="1">
    <source>
        <dbReference type="SAM" id="Phobius"/>
    </source>
</evidence>
<dbReference type="AlphaFoldDB" id="W5SNL6"/>
<reference evidence="2 3" key="1">
    <citation type="submission" date="2013-04" db="EMBL/GenBank/DDBJ databases">
        <title>Comparative Genomics of Relapsing Fever Spirochetes.</title>
        <authorList>
            <person name="Schwan T.G."/>
            <person name="Raffel S.J."/>
            <person name="Porcella S.F."/>
            <person name="Martens C.A."/>
            <person name="Bruno D.P."/>
            <person name="Rickefs S.M."/>
            <person name="Barbian K.B."/>
        </authorList>
    </citation>
    <scope>NUCLEOTIDE SEQUENCE [LARGE SCALE GENOMIC DNA]</scope>
    <source>
        <strain evidence="2 3">BA2</strain>
    </source>
</reference>
<keyword evidence="1" id="KW-0472">Membrane</keyword>
<organism evidence="2 3">
    <name type="scientific">Borrelia anserina BA2</name>
    <dbReference type="NCBI Taxonomy" id="1313293"/>
    <lineage>
        <taxon>Bacteria</taxon>
        <taxon>Pseudomonadati</taxon>
        <taxon>Spirochaetota</taxon>
        <taxon>Spirochaetia</taxon>
        <taxon>Spirochaetales</taxon>
        <taxon>Borreliaceae</taxon>
        <taxon>Borrelia</taxon>
    </lineage>
</organism>
<feature type="transmembrane region" description="Helical" evidence="1">
    <location>
        <begin position="39"/>
        <end position="61"/>
    </location>
</feature>
<dbReference type="Pfam" id="PF06196">
    <property type="entry name" value="DUF997"/>
    <property type="match status" value="1"/>
</dbReference>
<proteinExistence type="predicted"/>
<dbReference type="EMBL" id="CP005829">
    <property type="protein sequence ID" value="AHH08784.1"/>
    <property type="molecule type" value="Genomic_DNA"/>
</dbReference>
<protein>
    <submittedName>
        <fullName evidence="2">Uncharacterized protein</fullName>
    </submittedName>
</protein>
<feature type="transmembrane region" description="Helical" evidence="1">
    <location>
        <begin position="12"/>
        <end position="33"/>
    </location>
</feature>
<accession>W5SNL6</accession>
<sequence>MINKLFFAGMLYLFLFVWWLSSACLSYFSVMIFNIPLWFFLSCIFFPILSLLLVCIFVIFCKND</sequence>
<dbReference type="Proteomes" id="UP000019262">
    <property type="component" value="Chromosome"/>
</dbReference>
<dbReference type="InterPro" id="IPR010398">
    <property type="entry name" value="DUF997"/>
</dbReference>
<evidence type="ECO:0000313" key="3">
    <source>
        <dbReference type="Proteomes" id="UP000019262"/>
    </source>
</evidence>